<dbReference type="GO" id="GO:0010038">
    <property type="term" value="P:response to metal ion"/>
    <property type="evidence" value="ECO:0007669"/>
    <property type="project" value="InterPro"/>
</dbReference>
<dbReference type="InterPro" id="IPR015867">
    <property type="entry name" value="N-reg_PII/ATP_PRibTrfase_C"/>
</dbReference>
<dbReference type="Proteomes" id="UP000011724">
    <property type="component" value="Chromosome"/>
</dbReference>
<evidence type="ECO:0000313" key="3">
    <source>
        <dbReference type="Proteomes" id="UP000011724"/>
    </source>
</evidence>
<dbReference type="RefSeq" id="WP_015413506.1">
    <property type="nucleotide sequence ID" value="NC_020409.1"/>
</dbReference>
<evidence type="ECO:0000256" key="1">
    <source>
        <dbReference type="ARBA" id="ARBA00010169"/>
    </source>
</evidence>
<dbReference type="Pfam" id="PF03091">
    <property type="entry name" value="CutA1"/>
    <property type="match status" value="1"/>
</dbReference>
<dbReference type="eggNOG" id="COG1324">
    <property type="taxonomic scope" value="Bacteria"/>
</dbReference>
<dbReference type="BioCyc" id="DPIE1322246:BN4_RS01110-MONOMER"/>
<dbReference type="Gene3D" id="3.30.70.120">
    <property type="match status" value="1"/>
</dbReference>
<reference evidence="3" key="2">
    <citation type="journal article" date="2013" name="Stand. Genomic Sci.">
        <title>Complete genome sequence of Desulfocapsa sulfexigens, a marine deltaproteobacterium specialized in disproportionating inorganic sulfur compounds.</title>
        <authorList>
            <person name="Finster K.W."/>
            <person name="Kjeldsen K.U."/>
            <person name="Kube M."/>
            <person name="Reinhardt R."/>
            <person name="Mussmann M."/>
            <person name="Amann R."/>
            <person name="Schreiber L."/>
        </authorList>
    </citation>
    <scope>NUCLEOTIDE SEQUENCE [LARGE SCALE GENOMIC DNA]</scope>
    <source>
        <strain evidence="3">DSM 10523 / SB164P1</strain>
    </source>
</reference>
<name>M1WJ84_PSEP2</name>
<dbReference type="SUPFAM" id="SSF54913">
    <property type="entry name" value="GlnB-like"/>
    <property type="match status" value="1"/>
</dbReference>
<organism evidence="2 3">
    <name type="scientific">Pseudodesulfovibrio piezophilus (strain DSM 21447 / JCM 15486 / C1TLV30)</name>
    <name type="common">Desulfovibrio piezophilus</name>
    <dbReference type="NCBI Taxonomy" id="1322246"/>
    <lineage>
        <taxon>Bacteria</taxon>
        <taxon>Pseudomonadati</taxon>
        <taxon>Thermodesulfobacteriota</taxon>
        <taxon>Desulfovibrionia</taxon>
        <taxon>Desulfovibrionales</taxon>
        <taxon>Desulfovibrionaceae</taxon>
    </lineage>
</organism>
<dbReference type="EMBL" id="FO203427">
    <property type="protein sequence ID" value="CCH47451.1"/>
    <property type="molecule type" value="Genomic_DNA"/>
</dbReference>
<dbReference type="AlphaFoldDB" id="M1WJ84"/>
<protein>
    <submittedName>
        <fullName evidence="2">CutA1 divalent ion tolerance protein</fullName>
    </submittedName>
</protein>
<dbReference type="PATRIC" id="fig|879567.3.peg.220"/>
<dbReference type="HOGENOM" id="CLU_098807_3_1_7"/>
<keyword evidence="3" id="KW-1185">Reference proteome</keyword>
<dbReference type="InterPro" id="IPR004323">
    <property type="entry name" value="Ion_tolerance_CutA"/>
</dbReference>
<dbReference type="KEGG" id="dpi:BN4_10211"/>
<gene>
    <name evidence="2" type="ordered locus">BN4_10211</name>
</gene>
<dbReference type="PANTHER" id="PTHR23419:SF8">
    <property type="entry name" value="FI09726P"/>
    <property type="match status" value="1"/>
</dbReference>
<dbReference type="PANTHER" id="PTHR23419">
    <property type="entry name" value="DIVALENT CATION TOLERANCE CUTA-RELATED"/>
    <property type="match status" value="1"/>
</dbReference>
<sequence>MSESVVYMTCCDQEEAEHIAQVLVEKRLAACVNMLGGMNSVYWWEGKIEHSKEVVLVAKTRSELIEGLTHVVTELHSYEVPCIVSWPLEGGNPDFLKWIRDETS</sequence>
<dbReference type="GO" id="GO:0005507">
    <property type="term" value="F:copper ion binding"/>
    <property type="evidence" value="ECO:0007669"/>
    <property type="project" value="TreeGrafter"/>
</dbReference>
<dbReference type="STRING" id="1322246.BN4_10211"/>
<comment type="similarity">
    <text evidence="1">Belongs to the CutA family.</text>
</comment>
<accession>M1WJ84</accession>
<evidence type="ECO:0000313" key="2">
    <source>
        <dbReference type="EMBL" id="CCH47451.1"/>
    </source>
</evidence>
<dbReference type="OrthoDB" id="37622at2"/>
<proteinExistence type="inferred from homology"/>
<dbReference type="InterPro" id="IPR011322">
    <property type="entry name" value="N-reg_PII-like_a/b"/>
</dbReference>
<reference evidence="2 3" key="1">
    <citation type="journal article" date="2013" name="PLoS ONE">
        <title>The first genomic and proteomic characterization of a deep-sea sulfate reducer: insights into the piezophilic lifestyle of Desulfovibrio piezophilus.</title>
        <authorList>
            <person name="Pradel N."/>
            <person name="Ji B."/>
            <person name="Gimenez G."/>
            <person name="Talla E."/>
            <person name="Lenoble P."/>
            <person name="Garel M."/>
            <person name="Tamburini C."/>
            <person name="Fourquet P."/>
            <person name="Lebrun R."/>
            <person name="Bertin P."/>
            <person name="Denis Y."/>
            <person name="Pophillat M."/>
            <person name="Barbe V."/>
            <person name="Ollivier B."/>
            <person name="Dolla A."/>
        </authorList>
    </citation>
    <scope>NUCLEOTIDE SEQUENCE [LARGE SCALE GENOMIC DNA]</scope>
    <source>
        <strain evidence="3">DSM 10523 / SB164P1</strain>
    </source>
</reference>